<dbReference type="GO" id="GO:0046348">
    <property type="term" value="P:amino sugar catabolic process"/>
    <property type="evidence" value="ECO:0007669"/>
    <property type="project" value="InterPro"/>
</dbReference>
<accession>A0A2T2WJX1</accession>
<feature type="domain" description="SIS" evidence="4">
    <location>
        <begin position="57"/>
        <end position="220"/>
    </location>
</feature>
<sequence length="300" mass="31592">MNLEWTALSTELWNADAPDLSTLDALEVVTLMNAADQTVALAVKQELPHIAQAIESLVKQLSHGGRLFYIGAGTSGRLGILDAAECPPTFNTNPELVQAIIAGGPSAVFEAQEGAEDDLLQGGHDLLEAGAKSGDVVVGITASGLTPYVIGALDWARHHGLATISISCNQAAAVAHVSDIAITVNTGPEVVMGSTRLKAGTAQKMILNMLSTGAMVGLGKTYRNLMVDMRPTNRKLHDRALRIVMLATETSQEKAQRLLEQAGGEPKVAIAMALLNTDADQARHQLNRVNGVLGRLSAHS</sequence>
<dbReference type="GO" id="GO:0097367">
    <property type="term" value="F:carbohydrate derivative binding"/>
    <property type="evidence" value="ECO:0007669"/>
    <property type="project" value="InterPro"/>
</dbReference>
<dbReference type="AlphaFoldDB" id="A0A2T2WJX1"/>
<dbReference type="EMBL" id="PXYV01000015">
    <property type="protein sequence ID" value="PSR22544.1"/>
    <property type="molecule type" value="Genomic_DNA"/>
</dbReference>
<reference evidence="5 6" key="1">
    <citation type="journal article" date="2014" name="BMC Genomics">
        <title>Comparison of environmental and isolate Sulfobacillus genomes reveals diverse carbon, sulfur, nitrogen, and hydrogen metabolisms.</title>
        <authorList>
            <person name="Justice N.B."/>
            <person name="Norman A."/>
            <person name="Brown C.T."/>
            <person name="Singh A."/>
            <person name="Thomas B.C."/>
            <person name="Banfield J.F."/>
        </authorList>
    </citation>
    <scope>NUCLEOTIDE SEQUENCE [LARGE SCALE GENOMIC DNA]</scope>
    <source>
        <strain evidence="5">AMDSBA3</strain>
    </source>
</reference>
<comment type="subunit">
    <text evidence="3">Homodimer.</text>
</comment>
<evidence type="ECO:0000256" key="3">
    <source>
        <dbReference type="HAMAP-Rule" id="MF_00068"/>
    </source>
</evidence>
<feature type="active site" description="Proton donor" evidence="3">
    <location>
        <position position="85"/>
    </location>
</feature>
<dbReference type="HAMAP" id="MF_00068">
    <property type="entry name" value="MurQ"/>
    <property type="match status" value="1"/>
</dbReference>
<evidence type="ECO:0000313" key="5">
    <source>
        <dbReference type="EMBL" id="PSR22544.1"/>
    </source>
</evidence>
<evidence type="ECO:0000256" key="2">
    <source>
        <dbReference type="ARBA" id="ARBA00023277"/>
    </source>
</evidence>
<comment type="similarity">
    <text evidence="3">Belongs to the GCKR-like family. MurNAc-6-P etherase subfamily.</text>
</comment>
<dbReference type="PROSITE" id="PS01272">
    <property type="entry name" value="GCKR"/>
    <property type="match status" value="1"/>
</dbReference>
<dbReference type="NCBIfam" id="NF009222">
    <property type="entry name" value="PRK12570.1"/>
    <property type="match status" value="1"/>
</dbReference>
<dbReference type="FunFam" id="3.40.50.10490:FF:000014">
    <property type="entry name" value="N-acetylmuramic acid 6-phosphate etherase"/>
    <property type="match status" value="1"/>
</dbReference>
<dbReference type="PANTHER" id="PTHR10088">
    <property type="entry name" value="GLUCOKINASE REGULATORY PROTEIN"/>
    <property type="match status" value="1"/>
</dbReference>
<dbReference type="SUPFAM" id="SSF53697">
    <property type="entry name" value="SIS domain"/>
    <property type="match status" value="1"/>
</dbReference>
<dbReference type="InterPro" id="IPR005486">
    <property type="entry name" value="Glucokinase_regulatory_CS"/>
</dbReference>
<evidence type="ECO:0000259" key="4">
    <source>
        <dbReference type="PROSITE" id="PS51464"/>
    </source>
</evidence>
<dbReference type="PROSITE" id="PS51464">
    <property type="entry name" value="SIS"/>
    <property type="match status" value="1"/>
</dbReference>
<dbReference type="NCBIfam" id="NF003915">
    <property type="entry name" value="PRK05441.1"/>
    <property type="match status" value="1"/>
</dbReference>
<dbReference type="Gene3D" id="3.40.50.10490">
    <property type="entry name" value="Glucose-6-phosphate isomerase like protein, domain 1"/>
    <property type="match status" value="1"/>
</dbReference>
<comment type="function">
    <text evidence="3">Specifically catalyzes the cleavage of the D-lactyl ether substituent of MurNAc 6-phosphate, producing GlcNAc 6-phosphate and D-lactate.</text>
</comment>
<dbReference type="Proteomes" id="UP000241848">
    <property type="component" value="Unassembled WGS sequence"/>
</dbReference>
<dbReference type="InterPro" id="IPR005488">
    <property type="entry name" value="Etherase_MurQ"/>
</dbReference>
<dbReference type="GO" id="GO:0016835">
    <property type="term" value="F:carbon-oxygen lyase activity"/>
    <property type="evidence" value="ECO:0007669"/>
    <property type="project" value="UniProtKB-UniRule"/>
</dbReference>
<comment type="pathway">
    <text evidence="3">Amino-sugar metabolism; N-acetylmuramate degradation.</text>
</comment>
<name>A0A2T2WJX1_9FIRM</name>
<dbReference type="InterPro" id="IPR040190">
    <property type="entry name" value="MURQ/GCKR"/>
</dbReference>
<organism evidence="5 6">
    <name type="scientific">Sulfobacillus acidophilus</name>
    <dbReference type="NCBI Taxonomy" id="53633"/>
    <lineage>
        <taxon>Bacteria</taxon>
        <taxon>Bacillati</taxon>
        <taxon>Bacillota</taxon>
        <taxon>Clostridia</taxon>
        <taxon>Eubacteriales</taxon>
        <taxon>Clostridiales Family XVII. Incertae Sedis</taxon>
        <taxon>Sulfobacillus</taxon>
    </lineage>
</organism>
<gene>
    <name evidence="3 5" type="primary">murQ</name>
    <name evidence="5" type="ORF">C7B45_06340</name>
</gene>
<dbReference type="GO" id="GO:0009254">
    <property type="term" value="P:peptidoglycan turnover"/>
    <property type="evidence" value="ECO:0007669"/>
    <property type="project" value="TreeGrafter"/>
</dbReference>
<dbReference type="PANTHER" id="PTHR10088:SF4">
    <property type="entry name" value="GLUCOKINASE REGULATORY PROTEIN"/>
    <property type="match status" value="1"/>
</dbReference>
<dbReference type="GO" id="GO:0016803">
    <property type="term" value="F:ether hydrolase activity"/>
    <property type="evidence" value="ECO:0007669"/>
    <property type="project" value="TreeGrafter"/>
</dbReference>
<protein>
    <recommendedName>
        <fullName evidence="3">N-acetylmuramic acid 6-phosphate etherase</fullName>
        <shortName evidence="3">MurNAc-6-P etherase</shortName>
        <ecNumber evidence="3">4.2.1.126</ecNumber>
    </recommendedName>
    <alternativeName>
        <fullName evidence="3">N-acetylmuramic acid 6-phosphate hydrolase</fullName>
    </alternativeName>
    <alternativeName>
        <fullName evidence="3">N-acetylmuramic acid 6-phosphate lyase</fullName>
    </alternativeName>
</protein>
<dbReference type="CDD" id="cd05007">
    <property type="entry name" value="SIS_Etherase"/>
    <property type="match status" value="1"/>
</dbReference>
<comment type="catalytic activity">
    <reaction evidence="3">
        <text>N-acetyl-D-muramate 6-phosphate + H2O = N-acetyl-D-glucosamine 6-phosphate + (R)-lactate</text>
        <dbReference type="Rhea" id="RHEA:26410"/>
        <dbReference type="ChEBI" id="CHEBI:15377"/>
        <dbReference type="ChEBI" id="CHEBI:16004"/>
        <dbReference type="ChEBI" id="CHEBI:57513"/>
        <dbReference type="ChEBI" id="CHEBI:58722"/>
        <dbReference type="EC" id="4.2.1.126"/>
    </reaction>
</comment>
<dbReference type="Gene3D" id="1.10.8.1080">
    <property type="match status" value="1"/>
</dbReference>
<keyword evidence="1 3" id="KW-0456">Lyase</keyword>
<evidence type="ECO:0000256" key="1">
    <source>
        <dbReference type="ARBA" id="ARBA00023239"/>
    </source>
</evidence>
<comment type="caution">
    <text evidence="5">The sequence shown here is derived from an EMBL/GenBank/DDBJ whole genome shotgun (WGS) entry which is preliminary data.</text>
</comment>
<dbReference type="NCBIfam" id="TIGR00274">
    <property type="entry name" value="N-acetylmuramic acid 6-phosphate etherase"/>
    <property type="match status" value="1"/>
</dbReference>
<dbReference type="GO" id="GO:0097173">
    <property type="term" value="P:N-acetylmuramic acid catabolic process"/>
    <property type="evidence" value="ECO:0007669"/>
    <property type="project" value="UniProtKB-UniPathway"/>
</dbReference>
<dbReference type="InterPro" id="IPR001347">
    <property type="entry name" value="SIS_dom"/>
</dbReference>
<proteinExistence type="inferred from homology"/>
<comment type="miscellaneous">
    <text evidence="3">A lyase-type mechanism (elimination/hydration) is suggested for the cleavage of the lactyl ether bond of MurNAc 6-phosphate, with the formation of an alpha,beta-unsaturated aldehyde intermediate with (E)-stereochemistry, followed by the syn addition of water to give product.</text>
</comment>
<dbReference type="InterPro" id="IPR046348">
    <property type="entry name" value="SIS_dom_sf"/>
</dbReference>
<dbReference type="EC" id="4.2.1.126" evidence="3"/>
<evidence type="ECO:0000313" key="6">
    <source>
        <dbReference type="Proteomes" id="UP000241848"/>
    </source>
</evidence>
<keyword evidence="2 3" id="KW-0119">Carbohydrate metabolism</keyword>
<feature type="active site" evidence="3">
    <location>
        <position position="116"/>
    </location>
</feature>
<dbReference type="Pfam" id="PF22645">
    <property type="entry name" value="GKRP_SIS_N"/>
    <property type="match status" value="1"/>
</dbReference>
<dbReference type="UniPathway" id="UPA00342"/>